<protein>
    <recommendedName>
        <fullName evidence="1">Formin FH3 domain-containing protein</fullName>
    </recommendedName>
</protein>
<evidence type="ECO:0000313" key="2">
    <source>
        <dbReference type="EMBL" id="KAH3888332.1"/>
    </source>
</evidence>
<name>A0A9D4S3A8_DREPO</name>
<comment type="caution">
    <text evidence="2">The sequence shown here is derived from an EMBL/GenBank/DDBJ whole genome shotgun (WGS) entry which is preliminary data.</text>
</comment>
<dbReference type="InterPro" id="IPR010472">
    <property type="entry name" value="FH3_dom"/>
</dbReference>
<dbReference type="EMBL" id="JAIWYP010000001">
    <property type="protein sequence ID" value="KAH3888332.1"/>
    <property type="molecule type" value="Genomic_DNA"/>
</dbReference>
<reference evidence="2" key="2">
    <citation type="submission" date="2020-11" db="EMBL/GenBank/DDBJ databases">
        <authorList>
            <person name="McCartney M.A."/>
            <person name="Auch B."/>
            <person name="Kono T."/>
            <person name="Mallez S."/>
            <person name="Becker A."/>
            <person name="Gohl D.M."/>
            <person name="Silverstein K.A.T."/>
            <person name="Koren S."/>
            <person name="Bechman K.B."/>
            <person name="Herman A."/>
            <person name="Abrahante J.E."/>
            <person name="Garbe J."/>
        </authorList>
    </citation>
    <scope>NUCLEOTIDE SEQUENCE</scope>
    <source>
        <strain evidence="2">Duluth1</strain>
        <tissue evidence="2">Whole animal</tissue>
    </source>
</reference>
<dbReference type="Proteomes" id="UP000828390">
    <property type="component" value="Unassembled WGS sequence"/>
</dbReference>
<dbReference type="SUPFAM" id="SSF48371">
    <property type="entry name" value="ARM repeat"/>
    <property type="match status" value="1"/>
</dbReference>
<dbReference type="Gene3D" id="1.10.238.150">
    <property type="entry name" value="Formin, FH3 diaphanous domain"/>
    <property type="match status" value="1"/>
</dbReference>
<dbReference type="Pfam" id="PF06367">
    <property type="entry name" value="Drf_FH3"/>
    <property type="match status" value="1"/>
</dbReference>
<gene>
    <name evidence="2" type="ORF">DPMN_012364</name>
</gene>
<evidence type="ECO:0000313" key="3">
    <source>
        <dbReference type="Proteomes" id="UP000828390"/>
    </source>
</evidence>
<keyword evidence="3" id="KW-1185">Reference proteome</keyword>
<accession>A0A9D4S3A8</accession>
<dbReference type="AlphaFoldDB" id="A0A9D4S3A8"/>
<organism evidence="2 3">
    <name type="scientific">Dreissena polymorpha</name>
    <name type="common">Zebra mussel</name>
    <name type="synonym">Mytilus polymorpha</name>
    <dbReference type="NCBI Taxonomy" id="45954"/>
    <lineage>
        <taxon>Eukaryota</taxon>
        <taxon>Metazoa</taxon>
        <taxon>Spiralia</taxon>
        <taxon>Lophotrochozoa</taxon>
        <taxon>Mollusca</taxon>
        <taxon>Bivalvia</taxon>
        <taxon>Autobranchia</taxon>
        <taxon>Heteroconchia</taxon>
        <taxon>Euheterodonta</taxon>
        <taxon>Imparidentia</taxon>
        <taxon>Neoheterodontei</taxon>
        <taxon>Myida</taxon>
        <taxon>Dreissenoidea</taxon>
        <taxon>Dreissenidae</taxon>
        <taxon>Dreissena</taxon>
    </lineage>
</organism>
<proteinExistence type="predicted"/>
<dbReference type="InterPro" id="IPR016024">
    <property type="entry name" value="ARM-type_fold"/>
</dbReference>
<reference evidence="2" key="1">
    <citation type="journal article" date="2019" name="bioRxiv">
        <title>The Genome of the Zebra Mussel, Dreissena polymorpha: A Resource for Invasive Species Research.</title>
        <authorList>
            <person name="McCartney M.A."/>
            <person name="Auch B."/>
            <person name="Kono T."/>
            <person name="Mallez S."/>
            <person name="Zhang Y."/>
            <person name="Obille A."/>
            <person name="Becker A."/>
            <person name="Abrahante J.E."/>
            <person name="Garbe J."/>
            <person name="Badalamenti J.P."/>
            <person name="Herman A."/>
            <person name="Mangelson H."/>
            <person name="Liachko I."/>
            <person name="Sullivan S."/>
            <person name="Sone E.D."/>
            <person name="Koren S."/>
            <person name="Silverstein K.A.T."/>
            <person name="Beckman K.B."/>
            <person name="Gohl D.M."/>
        </authorList>
    </citation>
    <scope>NUCLEOTIDE SEQUENCE</scope>
    <source>
        <strain evidence="2">Duluth1</strain>
        <tissue evidence="2">Whole animal</tissue>
    </source>
</reference>
<evidence type="ECO:0000259" key="1">
    <source>
        <dbReference type="Pfam" id="PF06367"/>
    </source>
</evidence>
<sequence>MNLLDILDELRGEEDDDLVIQRNVFDDEKQDDDEAFNALNPVGIDITDHNAVFNALYQQVYNTPHAEICSLSCRRCCV</sequence>
<dbReference type="GO" id="GO:0003779">
    <property type="term" value="F:actin binding"/>
    <property type="evidence" value="ECO:0007669"/>
    <property type="project" value="InterPro"/>
</dbReference>
<feature type="domain" description="Formin FH3" evidence="1">
    <location>
        <begin position="3"/>
        <end position="68"/>
    </location>
</feature>